<proteinExistence type="predicted"/>
<dbReference type="InterPro" id="IPR000843">
    <property type="entry name" value="HTH_LacI"/>
</dbReference>
<dbReference type="Pfam" id="PF00532">
    <property type="entry name" value="Peripla_BP_1"/>
    <property type="match status" value="1"/>
</dbReference>
<dbReference type="SUPFAM" id="SSF47413">
    <property type="entry name" value="lambda repressor-like DNA-binding domains"/>
    <property type="match status" value="1"/>
</dbReference>
<dbReference type="CDD" id="cd01392">
    <property type="entry name" value="HTH_LacI"/>
    <property type="match status" value="1"/>
</dbReference>
<dbReference type="InterPro" id="IPR010982">
    <property type="entry name" value="Lambda_DNA-bd_dom_sf"/>
</dbReference>
<evidence type="ECO:0000256" key="1">
    <source>
        <dbReference type="ARBA" id="ARBA00023015"/>
    </source>
</evidence>
<name>A0A239M4R2_9BACT</name>
<dbReference type="InterPro" id="IPR001761">
    <property type="entry name" value="Peripla_BP/Lac1_sug-bd_dom"/>
</dbReference>
<accession>A0A239M4R2</accession>
<dbReference type="Gene3D" id="1.10.260.40">
    <property type="entry name" value="lambda repressor-like DNA-binding domains"/>
    <property type="match status" value="1"/>
</dbReference>
<dbReference type="PROSITE" id="PS50932">
    <property type="entry name" value="HTH_LACI_2"/>
    <property type="match status" value="1"/>
</dbReference>
<dbReference type="PANTHER" id="PTHR30146">
    <property type="entry name" value="LACI-RELATED TRANSCRIPTIONAL REPRESSOR"/>
    <property type="match status" value="1"/>
</dbReference>
<dbReference type="GO" id="GO:0003700">
    <property type="term" value="F:DNA-binding transcription factor activity"/>
    <property type="evidence" value="ECO:0007669"/>
    <property type="project" value="TreeGrafter"/>
</dbReference>
<keyword evidence="2" id="KW-0238">DNA-binding</keyword>
<gene>
    <name evidence="5" type="ORF">SAMN05421770_10978</name>
</gene>
<feature type="domain" description="HTH lacI-type" evidence="4">
    <location>
        <begin position="3"/>
        <end position="57"/>
    </location>
</feature>
<dbReference type="OrthoDB" id="9784962at2"/>
<dbReference type="SMART" id="SM00354">
    <property type="entry name" value="HTH_LACI"/>
    <property type="match status" value="1"/>
</dbReference>
<dbReference type="Pfam" id="PF00356">
    <property type="entry name" value="LacI"/>
    <property type="match status" value="1"/>
</dbReference>
<dbReference type="EMBL" id="FZOU01000009">
    <property type="protein sequence ID" value="SNT37073.1"/>
    <property type="molecule type" value="Genomic_DNA"/>
</dbReference>
<dbReference type="GO" id="GO:0000976">
    <property type="term" value="F:transcription cis-regulatory region binding"/>
    <property type="evidence" value="ECO:0007669"/>
    <property type="project" value="TreeGrafter"/>
</dbReference>
<evidence type="ECO:0000259" key="4">
    <source>
        <dbReference type="PROSITE" id="PS50932"/>
    </source>
</evidence>
<dbReference type="Gene3D" id="3.40.50.2300">
    <property type="match status" value="2"/>
</dbReference>
<evidence type="ECO:0000256" key="2">
    <source>
        <dbReference type="ARBA" id="ARBA00023125"/>
    </source>
</evidence>
<organism evidence="5 6">
    <name type="scientific">Granulicella rosea</name>
    <dbReference type="NCBI Taxonomy" id="474952"/>
    <lineage>
        <taxon>Bacteria</taxon>
        <taxon>Pseudomonadati</taxon>
        <taxon>Acidobacteriota</taxon>
        <taxon>Terriglobia</taxon>
        <taxon>Terriglobales</taxon>
        <taxon>Acidobacteriaceae</taxon>
        <taxon>Granulicella</taxon>
    </lineage>
</organism>
<sequence length="341" mass="36929">MAVRMKDIAEDLGVSIVTVSKALRNHPDIAAATRERVLQRVKELNYRPNLMARSLVTGRSSLVGLIVPDLVHPFFAEIARSLSLALRRQNYFLIVCASDGDPEIERQVIEQLLAHRLDALVVASSQDRPDALREVAAQGPPLILLDRYFPGFANSFVGADDLKIGQLAAEHLLATGRRRIAHIRGPRNSVGDSRAQGFRETLAANGAGLPDMYVVAPEMVDTDGRATGHAAMRRLLALQPPPDALFCFNDNIALGAMSAALESGLRIPDDIAVVGCGNYHFDDSLHVTLTSIDQSSQEIGRRIAKLILGALSAGAPAKPKRIILQPRLVERASSRLSGPRP</sequence>
<dbReference type="Proteomes" id="UP000198356">
    <property type="component" value="Unassembled WGS sequence"/>
</dbReference>
<keyword evidence="6" id="KW-1185">Reference proteome</keyword>
<dbReference type="SUPFAM" id="SSF53822">
    <property type="entry name" value="Periplasmic binding protein-like I"/>
    <property type="match status" value="1"/>
</dbReference>
<dbReference type="CDD" id="cd06267">
    <property type="entry name" value="PBP1_LacI_sugar_binding-like"/>
    <property type="match status" value="1"/>
</dbReference>
<protein>
    <submittedName>
        <fullName evidence="5">Transcriptional regulator, LacI family</fullName>
    </submittedName>
</protein>
<keyword evidence="3" id="KW-0804">Transcription</keyword>
<dbReference type="PANTHER" id="PTHR30146:SF109">
    <property type="entry name" value="HTH-TYPE TRANSCRIPTIONAL REGULATOR GALS"/>
    <property type="match status" value="1"/>
</dbReference>
<dbReference type="AlphaFoldDB" id="A0A239M4R2"/>
<keyword evidence="1" id="KW-0805">Transcription regulation</keyword>
<evidence type="ECO:0000313" key="5">
    <source>
        <dbReference type="EMBL" id="SNT37073.1"/>
    </source>
</evidence>
<dbReference type="RefSeq" id="WP_089410060.1">
    <property type="nucleotide sequence ID" value="NZ_FZOU01000009.1"/>
</dbReference>
<evidence type="ECO:0000313" key="6">
    <source>
        <dbReference type="Proteomes" id="UP000198356"/>
    </source>
</evidence>
<reference evidence="5 6" key="1">
    <citation type="submission" date="2017-06" db="EMBL/GenBank/DDBJ databases">
        <authorList>
            <person name="Kim H.J."/>
            <person name="Triplett B.A."/>
        </authorList>
    </citation>
    <scope>NUCLEOTIDE SEQUENCE [LARGE SCALE GENOMIC DNA]</scope>
    <source>
        <strain evidence="5 6">DSM 18704</strain>
    </source>
</reference>
<dbReference type="InterPro" id="IPR028082">
    <property type="entry name" value="Peripla_BP_I"/>
</dbReference>
<evidence type="ECO:0000256" key="3">
    <source>
        <dbReference type="ARBA" id="ARBA00023163"/>
    </source>
</evidence>